<dbReference type="AlphaFoldDB" id="A0A080ZS30"/>
<name>A0A080ZS30_PHYNI</name>
<proteinExistence type="predicted"/>
<sequence length="42" mass="4992">MVRQQHAYQVDDHLMLCIPAKDRKNKYRYIANGPFTIVTVQE</sequence>
<dbReference type="Proteomes" id="UP000028582">
    <property type="component" value="Unassembled WGS sequence"/>
</dbReference>
<evidence type="ECO:0000313" key="1">
    <source>
        <dbReference type="EMBL" id="ETO69441.1"/>
    </source>
</evidence>
<gene>
    <name evidence="1" type="ORF">F444_13967</name>
</gene>
<organism evidence="1 2">
    <name type="scientific">Phytophthora nicotianae P1976</name>
    <dbReference type="NCBI Taxonomy" id="1317066"/>
    <lineage>
        <taxon>Eukaryota</taxon>
        <taxon>Sar</taxon>
        <taxon>Stramenopiles</taxon>
        <taxon>Oomycota</taxon>
        <taxon>Peronosporomycetes</taxon>
        <taxon>Peronosporales</taxon>
        <taxon>Peronosporaceae</taxon>
        <taxon>Phytophthora</taxon>
    </lineage>
</organism>
<dbReference type="EMBL" id="ANJA01002549">
    <property type="protein sequence ID" value="ETO69441.1"/>
    <property type="molecule type" value="Genomic_DNA"/>
</dbReference>
<protein>
    <submittedName>
        <fullName evidence="1">Uncharacterized protein</fullName>
    </submittedName>
</protein>
<accession>A0A080ZS30</accession>
<reference evidence="1 2" key="1">
    <citation type="submission" date="2013-11" db="EMBL/GenBank/DDBJ databases">
        <title>The Genome Sequence of Phytophthora parasitica P1976.</title>
        <authorList>
            <consortium name="The Broad Institute Genomics Platform"/>
            <person name="Russ C."/>
            <person name="Tyler B."/>
            <person name="Panabieres F."/>
            <person name="Shan W."/>
            <person name="Tripathy S."/>
            <person name="Grunwald N."/>
            <person name="Machado M."/>
            <person name="Johnson C.S."/>
            <person name="Walker B."/>
            <person name="Young S."/>
            <person name="Zeng Q."/>
            <person name="Gargeya S."/>
            <person name="Fitzgerald M."/>
            <person name="Haas B."/>
            <person name="Abouelleil A."/>
            <person name="Allen A.W."/>
            <person name="Alvarado L."/>
            <person name="Arachchi H.M."/>
            <person name="Berlin A.M."/>
            <person name="Chapman S.B."/>
            <person name="Gainer-Dewar J."/>
            <person name="Goldberg J."/>
            <person name="Griggs A."/>
            <person name="Gujja S."/>
            <person name="Hansen M."/>
            <person name="Howarth C."/>
            <person name="Imamovic A."/>
            <person name="Ireland A."/>
            <person name="Larimer J."/>
            <person name="McCowan C."/>
            <person name="Murphy C."/>
            <person name="Pearson M."/>
            <person name="Poon T.W."/>
            <person name="Priest M."/>
            <person name="Roberts A."/>
            <person name="Saif S."/>
            <person name="Shea T."/>
            <person name="Sisk P."/>
            <person name="Sykes S."/>
            <person name="Wortman J."/>
            <person name="Nusbaum C."/>
            <person name="Birren B."/>
        </authorList>
    </citation>
    <scope>NUCLEOTIDE SEQUENCE [LARGE SCALE GENOMIC DNA]</scope>
    <source>
        <strain evidence="1 2">P1976</strain>
    </source>
</reference>
<comment type="caution">
    <text evidence="1">The sequence shown here is derived from an EMBL/GenBank/DDBJ whole genome shotgun (WGS) entry which is preliminary data.</text>
</comment>
<evidence type="ECO:0000313" key="2">
    <source>
        <dbReference type="Proteomes" id="UP000028582"/>
    </source>
</evidence>